<comment type="caution">
    <text evidence="1">The sequence shown here is derived from an EMBL/GenBank/DDBJ whole genome shotgun (WGS) entry which is preliminary data.</text>
</comment>
<dbReference type="Gramene" id="TVU11059">
    <property type="protein sequence ID" value="TVU11059"/>
    <property type="gene ID" value="EJB05_44621"/>
</dbReference>
<dbReference type="EMBL" id="RWGY01000039">
    <property type="protein sequence ID" value="TVU11059.1"/>
    <property type="molecule type" value="Genomic_DNA"/>
</dbReference>
<reference evidence="1 2" key="1">
    <citation type="journal article" date="2019" name="Sci. Rep.">
        <title>A high-quality genome of Eragrostis curvula grass provides insights into Poaceae evolution and supports new strategies to enhance forage quality.</title>
        <authorList>
            <person name="Carballo J."/>
            <person name="Santos B.A.C.M."/>
            <person name="Zappacosta D."/>
            <person name="Garbus I."/>
            <person name="Selva J.P."/>
            <person name="Gallo C.A."/>
            <person name="Diaz A."/>
            <person name="Albertini E."/>
            <person name="Caccamo M."/>
            <person name="Echenique V."/>
        </authorList>
    </citation>
    <scope>NUCLEOTIDE SEQUENCE [LARGE SCALE GENOMIC DNA]</scope>
    <source>
        <strain evidence="2">cv. Victoria</strain>
        <tissue evidence="1">Leaf</tissue>
    </source>
</reference>
<protein>
    <submittedName>
        <fullName evidence="1">Uncharacterized protein</fullName>
    </submittedName>
</protein>
<evidence type="ECO:0000313" key="1">
    <source>
        <dbReference type="EMBL" id="TVU11059.1"/>
    </source>
</evidence>
<gene>
    <name evidence="1" type="ORF">EJB05_44621</name>
</gene>
<organism evidence="1 2">
    <name type="scientific">Eragrostis curvula</name>
    <name type="common">weeping love grass</name>
    <dbReference type="NCBI Taxonomy" id="38414"/>
    <lineage>
        <taxon>Eukaryota</taxon>
        <taxon>Viridiplantae</taxon>
        <taxon>Streptophyta</taxon>
        <taxon>Embryophyta</taxon>
        <taxon>Tracheophyta</taxon>
        <taxon>Spermatophyta</taxon>
        <taxon>Magnoliopsida</taxon>
        <taxon>Liliopsida</taxon>
        <taxon>Poales</taxon>
        <taxon>Poaceae</taxon>
        <taxon>PACMAD clade</taxon>
        <taxon>Chloridoideae</taxon>
        <taxon>Eragrostideae</taxon>
        <taxon>Eragrostidinae</taxon>
        <taxon>Eragrostis</taxon>
    </lineage>
</organism>
<proteinExistence type="predicted"/>
<sequence>MTSSIYGAGRLHCNWLRTLTLSVVTRSNGVFGRYLDRYERFAYTKINQERHTIYTGSGLPKDNNPTSSVLVLPRSYLRK</sequence>
<name>A0A5J9TI57_9POAL</name>
<dbReference type="AlphaFoldDB" id="A0A5J9TI57"/>
<dbReference type="Proteomes" id="UP000324897">
    <property type="component" value="Chromosome 3"/>
</dbReference>
<accession>A0A5J9TI57</accession>
<keyword evidence="2" id="KW-1185">Reference proteome</keyword>
<feature type="non-terminal residue" evidence="1">
    <location>
        <position position="1"/>
    </location>
</feature>
<evidence type="ECO:0000313" key="2">
    <source>
        <dbReference type="Proteomes" id="UP000324897"/>
    </source>
</evidence>